<protein>
    <submittedName>
        <fullName evidence="1">Uncharacterized protein</fullName>
    </submittedName>
</protein>
<name>X0ZH57_9ZZZZ</name>
<proteinExistence type="predicted"/>
<evidence type="ECO:0000313" key="1">
    <source>
        <dbReference type="EMBL" id="GAG47696.1"/>
    </source>
</evidence>
<organism evidence="1">
    <name type="scientific">marine sediment metagenome</name>
    <dbReference type="NCBI Taxonomy" id="412755"/>
    <lineage>
        <taxon>unclassified sequences</taxon>
        <taxon>metagenomes</taxon>
        <taxon>ecological metagenomes</taxon>
    </lineage>
</organism>
<dbReference type="InterPro" id="IPR032466">
    <property type="entry name" value="Metal_Hydrolase"/>
</dbReference>
<dbReference type="AlphaFoldDB" id="X0ZH57"/>
<dbReference type="SUPFAM" id="SSF51556">
    <property type="entry name" value="Metallo-dependent hydrolases"/>
    <property type="match status" value="1"/>
</dbReference>
<feature type="non-terminal residue" evidence="1">
    <location>
        <position position="1"/>
    </location>
</feature>
<comment type="caution">
    <text evidence="1">The sequence shown here is derived from an EMBL/GenBank/DDBJ whole genome shotgun (WGS) entry which is preliminary data.</text>
</comment>
<dbReference type="Gene3D" id="3.20.20.140">
    <property type="entry name" value="Metal-dependent hydrolases"/>
    <property type="match status" value="1"/>
</dbReference>
<dbReference type="EMBL" id="BARS01055648">
    <property type="protein sequence ID" value="GAG47696.1"/>
    <property type="molecule type" value="Genomic_DNA"/>
</dbReference>
<reference evidence="1" key="1">
    <citation type="journal article" date="2014" name="Front. Microbiol.">
        <title>High frequency of phylogenetically diverse reductive dehalogenase-homologous genes in deep subseafloor sedimentary metagenomes.</title>
        <authorList>
            <person name="Kawai M."/>
            <person name="Futagami T."/>
            <person name="Toyoda A."/>
            <person name="Takaki Y."/>
            <person name="Nishi S."/>
            <person name="Hori S."/>
            <person name="Arai W."/>
            <person name="Tsubouchi T."/>
            <person name="Morono Y."/>
            <person name="Uchiyama I."/>
            <person name="Ito T."/>
            <person name="Fujiyama A."/>
            <person name="Inagaki F."/>
            <person name="Takami H."/>
        </authorList>
    </citation>
    <scope>NUCLEOTIDE SEQUENCE</scope>
    <source>
        <strain evidence="1">Expedition CK06-06</strain>
    </source>
</reference>
<sequence>IARISPTPLEGADRIVDATGLLVCPGFVNLHSHSDSTLLSHNNAENCLAMGLVTELVGSCGSSVAPITEEYRENLESWGLMEEEVDWLTLAEWRSKLEKKGIGVNVAPLVGHGTVRGCIMGVEGEGGEKIVPSDEEMEGMRAMLGSAMEEGAFGLSTGLTYAPGRNVLTGEIVELARVVAGHGGLYSSHMRCEGDRLLE</sequence>
<gene>
    <name evidence="1" type="ORF">S01H1_82121</name>
</gene>
<feature type="non-terminal residue" evidence="1">
    <location>
        <position position="199"/>
    </location>
</feature>
<accession>X0ZH57</accession>